<dbReference type="UniPathway" id="UPA00028">
    <property type="reaction ID" value="UER00005"/>
</dbReference>
<dbReference type="CDD" id="cd00560">
    <property type="entry name" value="PanC"/>
    <property type="match status" value="1"/>
</dbReference>
<evidence type="ECO:0000256" key="4">
    <source>
        <dbReference type="ARBA" id="ARBA00022655"/>
    </source>
</evidence>
<dbReference type="GO" id="GO:0005524">
    <property type="term" value="F:ATP binding"/>
    <property type="evidence" value="ECO:0007669"/>
    <property type="project" value="UniProtKB-KW"/>
</dbReference>
<keyword evidence="8" id="KW-0963">Cytoplasm</keyword>
<feature type="binding site" evidence="8">
    <location>
        <position position="61"/>
    </location>
    <ligand>
        <name>(R)-pantoate</name>
        <dbReference type="ChEBI" id="CHEBI:15980"/>
    </ligand>
</feature>
<evidence type="ECO:0000256" key="1">
    <source>
        <dbReference type="ARBA" id="ARBA00004990"/>
    </source>
</evidence>
<keyword evidence="4 8" id="KW-0566">Pantothenate biosynthesis</keyword>
<comment type="similarity">
    <text evidence="2 8">Belongs to the pantothenate synthetase family.</text>
</comment>
<name>A0A1W1H7B8_9BACT</name>
<dbReference type="Gene3D" id="3.40.50.620">
    <property type="entry name" value="HUPs"/>
    <property type="match status" value="1"/>
</dbReference>
<dbReference type="EMBL" id="FWEV01000037">
    <property type="protein sequence ID" value="SLM28326.1"/>
    <property type="molecule type" value="Genomic_DNA"/>
</dbReference>
<dbReference type="PANTHER" id="PTHR21299:SF1">
    <property type="entry name" value="PANTOATE--BETA-ALANINE LIGASE"/>
    <property type="match status" value="1"/>
</dbReference>
<sequence length="281" mass="31251">MKIIKTSKDMRSWSDAMHTEGKTIAFVPTMGFLHEGHLSLMDIGKSLCSTLAVSIFVNPTQFGANEDLDAYPTNIERDLELAKKHGAQAIFLPDKSDIYPAGYQSYVSLEHLPAHLCGLSRPEHFRGVTTVVTKLFNIVRPDTAVFGSKDYQQLQIIKQLNKDLDFNINIVGAPIVRESDGLAMSSRNAYLKPEERESALSLSRSRLMAESDVKSGEKSAATIKSKIKKFIESFDHTKIDYISICNPETLDEIDIIEGKTLLALAVHVGKARLIDNIILEK</sequence>
<feature type="binding site" evidence="8">
    <location>
        <begin position="147"/>
        <end position="150"/>
    </location>
    <ligand>
        <name>ATP</name>
        <dbReference type="ChEBI" id="CHEBI:30616"/>
    </ligand>
</feature>
<dbReference type="HAMAP" id="MF_00158">
    <property type="entry name" value="PanC"/>
    <property type="match status" value="1"/>
</dbReference>
<dbReference type="Gene3D" id="3.30.1300.10">
    <property type="entry name" value="Pantoate-beta-alanine ligase, C-terminal domain"/>
    <property type="match status" value="1"/>
</dbReference>
<dbReference type="FunFam" id="3.40.50.620:FF:000013">
    <property type="entry name" value="Pantothenate synthetase"/>
    <property type="match status" value="1"/>
</dbReference>
<feature type="binding site" evidence="8">
    <location>
        <position position="153"/>
    </location>
    <ligand>
        <name>(R)-pantoate</name>
        <dbReference type="ChEBI" id="CHEBI:15980"/>
    </ligand>
</feature>
<keyword evidence="3 8" id="KW-0436">Ligase</keyword>
<feature type="binding site" evidence="8">
    <location>
        <position position="61"/>
    </location>
    <ligand>
        <name>beta-alanine</name>
        <dbReference type="ChEBI" id="CHEBI:57966"/>
    </ligand>
</feature>
<dbReference type="GO" id="GO:0005829">
    <property type="term" value="C:cytosol"/>
    <property type="evidence" value="ECO:0007669"/>
    <property type="project" value="TreeGrafter"/>
</dbReference>
<dbReference type="STRING" id="1246637.MTBBW1_1310024"/>
<dbReference type="InterPro" id="IPR042176">
    <property type="entry name" value="Pantoate_ligase_C"/>
</dbReference>
<comment type="pathway">
    <text evidence="1 8">Cofactor biosynthesis; (R)-pantothenate biosynthesis; (R)-pantothenate from (R)-pantoate and beta-alanine: step 1/1.</text>
</comment>
<reference evidence="9 10" key="1">
    <citation type="submission" date="2017-03" db="EMBL/GenBank/DDBJ databases">
        <authorList>
            <person name="Afonso C.L."/>
            <person name="Miller P.J."/>
            <person name="Scott M.A."/>
            <person name="Spackman E."/>
            <person name="Goraichik I."/>
            <person name="Dimitrov K.M."/>
            <person name="Suarez D.L."/>
            <person name="Swayne D.E."/>
        </authorList>
    </citation>
    <scope>NUCLEOTIDE SEQUENCE [LARGE SCALE GENOMIC DNA]</scope>
    <source>
        <strain evidence="9">PRJEB14757</strain>
    </source>
</reference>
<evidence type="ECO:0000256" key="6">
    <source>
        <dbReference type="ARBA" id="ARBA00022840"/>
    </source>
</evidence>
<dbReference type="GO" id="GO:0015940">
    <property type="term" value="P:pantothenate biosynthetic process"/>
    <property type="evidence" value="ECO:0007669"/>
    <property type="project" value="UniProtKB-UniRule"/>
</dbReference>
<dbReference type="GO" id="GO:0004592">
    <property type="term" value="F:pantoate-beta-alanine ligase activity"/>
    <property type="evidence" value="ECO:0007669"/>
    <property type="project" value="UniProtKB-UniRule"/>
</dbReference>
<evidence type="ECO:0000256" key="5">
    <source>
        <dbReference type="ARBA" id="ARBA00022741"/>
    </source>
</evidence>
<evidence type="ECO:0000313" key="10">
    <source>
        <dbReference type="Proteomes" id="UP000191931"/>
    </source>
</evidence>
<dbReference type="InterPro" id="IPR003721">
    <property type="entry name" value="Pantoate_ligase"/>
</dbReference>
<dbReference type="InterPro" id="IPR014729">
    <property type="entry name" value="Rossmann-like_a/b/a_fold"/>
</dbReference>
<comment type="catalytic activity">
    <reaction evidence="7 8">
        <text>(R)-pantoate + beta-alanine + ATP = (R)-pantothenate + AMP + diphosphate + H(+)</text>
        <dbReference type="Rhea" id="RHEA:10912"/>
        <dbReference type="ChEBI" id="CHEBI:15378"/>
        <dbReference type="ChEBI" id="CHEBI:15980"/>
        <dbReference type="ChEBI" id="CHEBI:29032"/>
        <dbReference type="ChEBI" id="CHEBI:30616"/>
        <dbReference type="ChEBI" id="CHEBI:33019"/>
        <dbReference type="ChEBI" id="CHEBI:57966"/>
        <dbReference type="ChEBI" id="CHEBI:456215"/>
        <dbReference type="EC" id="6.3.2.1"/>
    </reaction>
</comment>
<dbReference type="Proteomes" id="UP000191931">
    <property type="component" value="Unassembled WGS sequence"/>
</dbReference>
<evidence type="ECO:0000313" key="9">
    <source>
        <dbReference type="EMBL" id="SLM28326.1"/>
    </source>
</evidence>
<dbReference type="PANTHER" id="PTHR21299">
    <property type="entry name" value="CYTIDYLATE KINASE/PANTOATE-BETA-ALANINE LIGASE"/>
    <property type="match status" value="1"/>
</dbReference>
<dbReference type="EC" id="6.3.2.1" evidence="8"/>
<dbReference type="SUPFAM" id="SSF52374">
    <property type="entry name" value="Nucleotidylyl transferase"/>
    <property type="match status" value="1"/>
</dbReference>
<dbReference type="OrthoDB" id="9773087at2"/>
<evidence type="ECO:0000256" key="7">
    <source>
        <dbReference type="ARBA" id="ARBA00048258"/>
    </source>
</evidence>
<proteinExistence type="inferred from homology"/>
<feature type="binding site" evidence="8">
    <location>
        <position position="176"/>
    </location>
    <ligand>
        <name>ATP</name>
        <dbReference type="ChEBI" id="CHEBI:30616"/>
    </ligand>
</feature>
<organism evidence="9 10">
    <name type="scientific">Desulfamplus magnetovallimortis</name>
    <dbReference type="NCBI Taxonomy" id="1246637"/>
    <lineage>
        <taxon>Bacteria</taxon>
        <taxon>Pseudomonadati</taxon>
        <taxon>Thermodesulfobacteriota</taxon>
        <taxon>Desulfobacteria</taxon>
        <taxon>Desulfobacterales</taxon>
        <taxon>Desulfobacteraceae</taxon>
        <taxon>Desulfamplus</taxon>
    </lineage>
</organism>
<accession>A0A1W1H7B8</accession>
<evidence type="ECO:0000256" key="8">
    <source>
        <dbReference type="HAMAP-Rule" id="MF_00158"/>
    </source>
</evidence>
<protein>
    <recommendedName>
        <fullName evidence="8">Pantothenate synthetase</fullName>
        <shortName evidence="8">PS</shortName>
        <ecNumber evidence="8">6.3.2.1</ecNumber>
    </recommendedName>
    <alternativeName>
        <fullName evidence="8">Pantoate--beta-alanine ligase</fullName>
    </alternativeName>
    <alternativeName>
        <fullName evidence="8">Pantoate-activating enzyme</fullName>
    </alternativeName>
</protein>
<evidence type="ECO:0000256" key="3">
    <source>
        <dbReference type="ARBA" id="ARBA00022598"/>
    </source>
</evidence>
<feature type="binding site" evidence="8">
    <location>
        <begin position="30"/>
        <end position="37"/>
    </location>
    <ligand>
        <name>ATP</name>
        <dbReference type="ChEBI" id="CHEBI:30616"/>
    </ligand>
</feature>
<feature type="binding site" evidence="8">
    <location>
        <begin position="184"/>
        <end position="187"/>
    </location>
    <ligand>
        <name>ATP</name>
        <dbReference type="ChEBI" id="CHEBI:30616"/>
    </ligand>
</feature>
<gene>
    <name evidence="8 9" type="primary">panC</name>
    <name evidence="9" type="ORF">MTBBW1_1310024</name>
</gene>
<dbReference type="RefSeq" id="WP_080804662.1">
    <property type="nucleotide sequence ID" value="NZ_LT828548.1"/>
</dbReference>
<comment type="subcellular location">
    <subcellularLocation>
        <location evidence="8">Cytoplasm</location>
    </subcellularLocation>
</comment>
<comment type="subunit">
    <text evidence="8">Homodimer.</text>
</comment>
<dbReference type="NCBIfam" id="TIGR00018">
    <property type="entry name" value="panC"/>
    <property type="match status" value="1"/>
</dbReference>
<keyword evidence="5 8" id="KW-0547">Nucleotide-binding</keyword>
<keyword evidence="10" id="KW-1185">Reference proteome</keyword>
<evidence type="ECO:0000256" key="2">
    <source>
        <dbReference type="ARBA" id="ARBA00009256"/>
    </source>
</evidence>
<dbReference type="Pfam" id="PF02569">
    <property type="entry name" value="Pantoate_ligase"/>
    <property type="match status" value="1"/>
</dbReference>
<comment type="function">
    <text evidence="8">Catalyzes the condensation of pantoate with beta-alanine in an ATP-dependent reaction via a pantoyl-adenylate intermediate.</text>
</comment>
<dbReference type="FunFam" id="3.30.1300.10:FF:000001">
    <property type="entry name" value="Pantothenate synthetase"/>
    <property type="match status" value="1"/>
</dbReference>
<comment type="miscellaneous">
    <text evidence="8">The reaction proceeds by a bi uni uni bi ping pong mechanism.</text>
</comment>
<dbReference type="AlphaFoldDB" id="A0A1W1H7B8"/>
<keyword evidence="6 8" id="KW-0067">ATP-binding</keyword>
<feature type="active site" description="Proton donor" evidence="8">
    <location>
        <position position="37"/>
    </location>
</feature>